<accession>A0A2K8P473</accession>
<reference evidence="1 2" key="1">
    <citation type="submission" date="2017-11" db="EMBL/GenBank/DDBJ databases">
        <title>Genome sequence of Mesoplasma tabanidae BARC 857 (ATCC 49584).</title>
        <authorList>
            <person name="Lo W.-S."/>
            <person name="Kuo C.-H."/>
        </authorList>
    </citation>
    <scope>NUCLEOTIDE SEQUENCE [LARGE SCALE GENOMIC DNA]</scope>
    <source>
        <strain evidence="1 2">BARC 857</strain>
    </source>
</reference>
<keyword evidence="2" id="KW-1185">Reference proteome</keyword>
<dbReference type="AlphaFoldDB" id="A0A2K8P473"/>
<dbReference type="EMBL" id="CP024969">
    <property type="protein sequence ID" value="ATZ21551.1"/>
    <property type="molecule type" value="Genomic_DNA"/>
</dbReference>
<sequence>MKKPSFFKYFFLTIFLTGGIIIVSVQLVNTSQLKNDKRIKINISDIKLLLEKEINNEKIDIKTAIEKLKNFDYPNVRIKDVKVEQASRIFAEKTFIVITEITDKENYKWDNESFDGIFKVKANQIGEYSIIDFKKLNEEINSLDLNKMSENQAIEKLKNFAYPNVRIKDVKVEQASRIFAEKTFIVITEITDKENYKWDNESFDGIFKVKASQIGEYLIIESEKFNEEINSLDLNKMSENQAIEKLKNFAYPNVSIKDVKVDRASRIFAEKTFIVITEITDKENYKWDNESFDGIFKVKASQIGEYSIIDSEKFNEEINSLDLNKMSEKQAIEKLKDFAYPNVSIKDVKVDRASRIFAEKTFIVITEITDKENYKWDNESFDGIFKVKASQIGEYSIIDSKKLNEEINSLDLNKMSEDAAIEKLKNFDYSNVSIKDVKVEQASRIFAEKTFIVITEITDKENYKWDNESFDGIFKVKANQIGEYSIIDSKKLNEEINSLDLNKMSEDAAIEKLKDFAYPNVSIKDVKVEQASRIFAEKTFIVITEITDKENYKWDNKNFDGIFKVKASQIGEYSIIDSEKFNEEINSLDLNKMSEDAAIKKLKNFDYSNVSIKDVKVDRASRIFAEKTFIVITEITDKENYKWNNEYFDGIFKVKASQIGELEKMNIDKSFNLLTQLEELKFNTEDVNSLHELIKSILYLNLTNYEYKSLSLEFNEKEIKISLSSEGKEVFNDFGNKIFKVKNVEFSSQNSKILHDSILLENEKLIAYSYKDSDDLINKNSKECYQIGYSQVSNQKNSFWQVARMPYTIEKVPKWISKNILYLDFMFKDSKNFNQNINSWDTSNILQINSLFECAVSYNQPLNLWNTSKIREMNRTFANATSFNNDLSKWNVKNVLKDRRNEFDLNTPSWQTEKKPNF</sequence>
<proteinExistence type="predicted"/>
<dbReference type="RefSeq" id="WP_100679492.1">
    <property type="nucleotide sequence ID" value="NZ_CP024969.1"/>
</dbReference>
<organism evidence="1 2">
    <name type="scientific">Mesoplasma tabanidae</name>
    <dbReference type="NCBI Taxonomy" id="219745"/>
    <lineage>
        <taxon>Bacteria</taxon>
        <taxon>Bacillati</taxon>
        <taxon>Mycoplasmatota</taxon>
        <taxon>Mollicutes</taxon>
        <taxon>Entomoplasmatales</taxon>
        <taxon>Entomoplasmataceae</taxon>
        <taxon>Mesoplasma</taxon>
    </lineage>
</organism>
<dbReference type="KEGG" id="mtab:MTABA_v1c03480"/>
<evidence type="ECO:0000313" key="2">
    <source>
        <dbReference type="Proteomes" id="UP000232223"/>
    </source>
</evidence>
<dbReference type="Pfam" id="PF03382">
    <property type="entry name" value="DUF285"/>
    <property type="match status" value="1"/>
</dbReference>
<dbReference type="Proteomes" id="UP000232223">
    <property type="component" value="Chromosome"/>
</dbReference>
<protein>
    <submittedName>
        <fullName evidence="1">Uncharacterized protein</fullName>
    </submittedName>
</protein>
<dbReference type="InterPro" id="IPR005046">
    <property type="entry name" value="DUF285"/>
</dbReference>
<gene>
    <name evidence="1" type="ORF">MTABA_v1c03480</name>
</gene>
<name>A0A2K8P473_9MOLU</name>
<dbReference type="OrthoDB" id="396942at2"/>
<evidence type="ECO:0000313" key="1">
    <source>
        <dbReference type="EMBL" id="ATZ21551.1"/>
    </source>
</evidence>